<keyword evidence="3" id="KW-1185">Reference proteome</keyword>
<sequence length="163" mass="17848">MILVHEVNPAFIQQLQIKQGDVIVVTATVSAWKGSTGWQVDLELEEIICVGKSFMYGNVWYYPQIPGSDTMHFEWSSQPDIQSLLLSASPESSPSKTMVNLSTPMLSSNLASSQGSSSASTFSSDPFIEVVVPDDDRMDTEEELIPMGKGKSPIKKTKVSNCK</sequence>
<comment type="caution">
    <text evidence="2">The sequence shown here is derived from an EMBL/GenBank/DDBJ whole genome shotgun (WGS) entry which is preliminary data.</text>
</comment>
<proteinExistence type="predicted"/>
<organism evidence="2 3">
    <name type="scientific">Hydnum rufescens UP504</name>
    <dbReference type="NCBI Taxonomy" id="1448309"/>
    <lineage>
        <taxon>Eukaryota</taxon>
        <taxon>Fungi</taxon>
        <taxon>Dikarya</taxon>
        <taxon>Basidiomycota</taxon>
        <taxon>Agaricomycotina</taxon>
        <taxon>Agaricomycetes</taxon>
        <taxon>Cantharellales</taxon>
        <taxon>Hydnaceae</taxon>
        <taxon>Hydnum</taxon>
    </lineage>
</organism>
<accession>A0A9P6B076</accession>
<reference evidence="2" key="1">
    <citation type="journal article" date="2020" name="Nat. Commun.">
        <title>Large-scale genome sequencing of mycorrhizal fungi provides insights into the early evolution of symbiotic traits.</title>
        <authorList>
            <person name="Miyauchi S."/>
            <person name="Kiss E."/>
            <person name="Kuo A."/>
            <person name="Drula E."/>
            <person name="Kohler A."/>
            <person name="Sanchez-Garcia M."/>
            <person name="Morin E."/>
            <person name="Andreopoulos B."/>
            <person name="Barry K.W."/>
            <person name="Bonito G."/>
            <person name="Buee M."/>
            <person name="Carver A."/>
            <person name="Chen C."/>
            <person name="Cichocki N."/>
            <person name="Clum A."/>
            <person name="Culley D."/>
            <person name="Crous P.W."/>
            <person name="Fauchery L."/>
            <person name="Girlanda M."/>
            <person name="Hayes R.D."/>
            <person name="Keri Z."/>
            <person name="LaButti K."/>
            <person name="Lipzen A."/>
            <person name="Lombard V."/>
            <person name="Magnuson J."/>
            <person name="Maillard F."/>
            <person name="Murat C."/>
            <person name="Nolan M."/>
            <person name="Ohm R.A."/>
            <person name="Pangilinan J."/>
            <person name="Pereira M.F."/>
            <person name="Perotto S."/>
            <person name="Peter M."/>
            <person name="Pfister S."/>
            <person name="Riley R."/>
            <person name="Sitrit Y."/>
            <person name="Stielow J.B."/>
            <person name="Szollosi G."/>
            <person name="Zifcakova L."/>
            <person name="Stursova M."/>
            <person name="Spatafora J.W."/>
            <person name="Tedersoo L."/>
            <person name="Vaario L.M."/>
            <person name="Yamada A."/>
            <person name="Yan M."/>
            <person name="Wang P."/>
            <person name="Xu J."/>
            <person name="Bruns T."/>
            <person name="Baldrian P."/>
            <person name="Vilgalys R."/>
            <person name="Dunand C."/>
            <person name="Henrissat B."/>
            <person name="Grigoriev I.V."/>
            <person name="Hibbett D."/>
            <person name="Nagy L.G."/>
            <person name="Martin F.M."/>
        </authorList>
    </citation>
    <scope>NUCLEOTIDE SEQUENCE</scope>
    <source>
        <strain evidence="2">UP504</strain>
    </source>
</reference>
<dbReference type="AlphaFoldDB" id="A0A9P6B076"/>
<feature type="region of interest" description="Disordered" evidence="1">
    <location>
        <begin position="132"/>
        <end position="163"/>
    </location>
</feature>
<name>A0A9P6B076_9AGAM</name>
<evidence type="ECO:0000313" key="2">
    <source>
        <dbReference type="EMBL" id="KAF9515067.1"/>
    </source>
</evidence>
<dbReference type="EMBL" id="MU128954">
    <property type="protein sequence ID" value="KAF9515067.1"/>
    <property type="molecule type" value="Genomic_DNA"/>
</dbReference>
<evidence type="ECO:0000256" key="1">
    <source>
        <dbReference type="SAM" id="MobiDB-lite"/>
    </source>
</evidence>
<evidence type="ECO:0000313" key="3">
    <source>
        <dbReference type="Proteomes" id="UP000886523"/>
    </source>
</evidence>
<gene>
    <name evidence="2" type="ORF">BS47DRAFT_1361319</name>
</gene>
<dbReference type="Proteomes" id="UP000886523">
    <property type="component" value="Unassembled WGS sequence"/>
</dbReference>
<protein>
    <submittedName>
        <fullName evidence="2">Uncharacterized protein</fullName>
    </submittedName>
</protein>
<feature type="compositionally biased region" description="Acidic residues" evidence="1">
    <location>
        <begin position="132"/>
        <end position="144"/>
    </location>
</feature>
<feature type="compositionally biased region" description="Basic residues" evidence="1">
    <location>
        <begin position="152"/>
        <end position="163"/>
    </location>
</feature>